<reference evidence="5 6" key="1">
    <citation type="submission" date="2016-10" db="EMBL/GenBank/DDBJ databases">
        <authorList>
            <person name="de Groot N.N."/>
        </authorList>
    </citation>
    <scope>NUCLEOTIDE SEQUENCE [LARGE SCALE GENOMIC DNA]</scope>
    <source>
        <strain evidence="5 6">DSM 9179</strain>
    </source>
</reference>
<keyword evidence="2 5" id="KW-0238">DNA-binding</keyword>
<protein>
    <submittedName>
        <fullName evidence="5">DNA-binding transcriptional regulator, MarR family</fullName>
    </submittedName>
</protein>
<dbReference type="PANTHER" id="PTHR42756:SF1">
    <property type="entry name" value="TRANSCRIPTIONAL REPRESSOR OF EMRAB OPERON"/>
    <property type="match status" value="1"/>
</dbReference>
<evidence type="ECO:0000256" key="1">
    <source>
        <dbReference type="ARBA" id="ARBA00023015"/>
    </source>
</evidence>
<dbReference type="InterPro" id="IPR000835">
    <property type="entry name" value="HTH_MarR-typ"/>
</dbReference>
<dbReference type="Proteomes" id="UP000199701">
    <property type="component" value="Unassembled WGS sequence"/>
</dbReference>
<dbReference type="SUPFAM" id="SSF46785">
    <property type="entry name" value="Winged helix' DNA-binding domain"/>
    <property type="match status" value="1"/>
</dbReference>
<keyword evidence="3" id="KW-0804">Transcription</keyword>
<evidence type="ECO:0000256" key="2">
    <source>
        <dbReference type="ARBA" id="ARBA00023125"/>
    </source>
</evidence>
<keyword evidence="1" id="KW-0805">Transcription regulation</keyword>
<sequence length="144" mass="16202">MEIQQILGYLLNTSSKLIKRTMDDNLSEFNITTSQWAVLKLLATKGPLTQTAIAKELLGDKATAGEIILRLYEKKYVEKSMDKKDKRMNVVSLTPKAKVLINDMEKMAIDVTNKALDGLDYNDIQILNKSLNKIINNLSKEGTL</sequence>
<dbReference type="AlphaFoldDB" id="A0A1I0QTK9"/>
<dbReference type="PROSITE" id="PS50995">
    <property type="entry name" value="HTH_MARR_2"/>
    <property type="match status" value="1"/>
</dbReference>
<gene>
    <name evidence="5" type="ORF">SAMN05421659_10981</name>
</gene>
<feature type="domain" description="HTH marR-type" evidence="4">
    <location>
        <begin position="4"/>
        <end position="136"/>
    </location>
</feature>
<accession>A0A1I0QTK9</accession>
<organism evidence="5 6">
    <name type="scientific">[Clostridium] fimetarium</name>
    <dbReference type="NCBI Taxonomy" id="99656"/>
    <lineage>
        <taxon>Bacteria</taxon>
        <taxon>Bacillati</taxon>
        <taxon>Bacillota</taxon>
        <taxon>Clostridia</taxon>
        <taxon>Lachnospirales</taxon>
        <taxon>Lachnospiraceae</taxon>
    </lineage>
</organism>
<dbReference type="GO" id="GO:0003677">
    <property type="term" value="F:DNA binding"/>
    <property type="evidence" value="ECO:0007669"/>
    <property type="project" value="UniProtKB-KW"/>
</dbReference>
<name>A0A1I0QTK9_9FIRM</name>
<dbReference type="RefSeq" id="WP_092454417.1">
    <property type="nucleotide sequence ID" value="NZ_FOJI01000009.1"/>
</dbReference>
<dbReference type="Gene3D" id="1.10.10.10">
    <property type="entry name" value="Winged helix-like DNA-binding domain superfamily/Winged helix DNA-binding domain"/>
    <property type="match status" value="1"/>
</dbReference>
<dbReference type="PANTHER" id="PTHR42756">
    <property type="entry name" value="TRANSCRIPTIONAL REGULATOR, MARR"/>
    <property type="match status" value="1"/>
</dbReference>
<dbReference type="GO" id="GO:0003700">
    <property type="term" value="F:DNA-binding transcription factor activity"/>
    <property type="evidence" value="ECO:0007669"/>
    <property type="project" value="InterPro"/>
</dbReference>
<dbReference type="Pfam" id="PF01047">
    <property type="entry name" value="MarR"/>
    <property type="match status" value="1"/>
</dbReference>
<dbReference type="STRING" id="99656.SAMN05421659_10981"/>
<dbReference type="InterPro" id="IPR036388">
    <property type="entry name" value="WH-like_DNA-bd_sf"/>
</dbReference>
<dbReference type="SMART" id="SM00347">
    <property type="entry name" value="HTH_MARR"/>
    <property type="match status" value="1"/>
</dbReference>
<evidence type="ECO:0000256" key="3">
    <source>
        <dbReference type="ARBA" id="ARBA00023163"/>
    </source>
</evidence>
<evidence type="ECO:0000313" key="5">
    <source>
        <dbReference type="EMBL" id="SEW30736.1"/>
    </source>
</evidence>
<evidence type="ECO:0000313" key="6">
    <source>
        <dbReference type="Proteomes" id="UP000199701"/>
    </source>
</evidence>
<dbReference type="OrthoDB" id="9799663at2"/>
<keyword evidence="6" id="KW-1185">Reference proteome</keyword>
<dbReference type="EMBL" id="FOJI01000009">
    <property type="protein sequence ID" value="SEW30736.1"/>
    <property type="molecule type" value="Genomic_DNA"/>
</dbReference>
<proteinExistence type="predicted"/>
<evidence type="ECO:0000259" key="4">
    <source>
        <dbReference type="PROSITE" id="PS50995"/>
    </source>
</evidence>
<dbReference type="InterPro" id="IPR036390">
    <property type="entry name" value="WH_DNA-bd_sf"/>
</dbReference>